<sequence>MEKVRRMGWVLTGLMVLGVLVGEANASFKSCYESCFLLCLITPNHSAFSCSYKCLKDCIIPSFKQTQTTALLHEDDGSEKVESCVDSCSDTCTKN</sequence>
<accession>W9S4W4</accession>
<gene>
    <name evidence="2" type="ORF">L484_019436</name>
</gene>
<dbReference type="PANTHER" id="PTHR36312:SF1">
    <property type="entry name" value="OS01G0594500 PROTEIN"/>
    <property type="match status" value="1"/>
</dbReference>
<evidence type="ECO:0008006" key="4">
    <source>
        <dbReference type="Google" id="ProtNLM"/>
    </source>
</evidence>
<dbReference type="AlphaFoldDB" id="W9S4W4"/>
<evidence type="ECO:0000313" key="2">
    <source>
        <dbReference type="EMBL" id="EXC25802.1"/>
    </source>
</evidence>
<reference evidence="3" key="1">
    <citation type="submission" date="2013-01" db="EMBL/GenBank/DDBJ databases">
        <title>Draft Genome Sequence of a Mulberry Tree, Morus notabilis C.K. Schneid.</title>
        <authorList>
            <person name="He N."/>
            <person name="Zhao S."/>
        </authorList>
    </citation>
    <scope>NUCLEOTIDE SEQUENCE</scope>
</reference>
<feature type="signal peptide" evidence="1">
    <location>
        <begin position="1"/>
        <end position="26"/>
    </location>
</feature>
<dbReference type="Proteomes" id="UP000030645">
    <property type="component" value="Unassembled WGS sequence"/>
</dbReference>
<dbReference type="EMBL" id="KE346086">
    <property type="protein sequence ID" value="EXC25802.1"/>
    <property type="molecule type" value="Genomic_DNA"/>
</dbReference>
<keyword evidence="3" id="KW-1185">Reference proteome</keyword>
<dbReference type="PANTHER" id="PTHR36312">
    <property type="entry name" value="THIONIN-LIKE PROTEIN 1"/>
    <property type="match status" value="1"/>
</dbReference>
<organism evidence="2 3">
    <name type="scientific">Morus notabilis</name>
    <dbReference type="NCBI Taxonomy" id="981085"/>
    <lineage>
        <taxon>Eukaryota</taxon>
        <taxon>Viridiplantae</taxon>
        <taxon>Streptophyta</taxon>
        <taxon>Embryophyta</taxon>
        <taxon>Tracheophyta</taxon>
        <taxon>Spermatophyta</taxon>
        <taxon>Magnoliopsida</taxon>
        <taxon>eudicotyledons</taxon>
        <taxon>Gunneridae</taxon>
        <taxon>Pentapetalae</taxon>
        <taxon>rosids</taxon>
        <taxon>fabids</taxon>
        <taxon>Rosales</taxon>
        <taxon>Moraceae</taxon>
        <taxon>Moreae</taxon>
        <taxon>Morus</taxon>
    </lineage>
</organism>
<feature type="chain" id="PRO_5004930112" description="Thionin-like protein 2" evidence="1">
    <location>
        <begin position="27"/>
        <end position="95"/>
    </location>
</feature>
<evidence type="ECO:0000256" key="1">
    <source>
        <dbReference type="SAM" id="SignalP"/>
    </source>
</evidence>
<protein>
    <recommendedName>
        <fullName evidence="4">Thionin-like protein 2</fullName>
    </recommendedName>
</protein>
<proteinExistence type="predicted"/>
<dbReference type="InterPro" id="IPR038975">
    <property type="entry name" value="THNL"/>
</dbReference>
<evidence type="ECO:0000313" key="3">
    <source>
        <dbReference type="Proteomes" id="UP000030645"/>
    </source>
</evidence>
<keyword evidence="1" id="KW-0732">Signal</keyword>
<name>W9S4W4_9ROSA</name>